<dbReference type="RefSeq" id="WP_225905811.1">
    <property type="nucleotide sequence ID" value="NZ_AP024597.1"/>
</dbReference>
<accession>A0A8D5U797</accession>
<dbReference type="GeneID" id="67876208"/>
<reference evidence="2 3" key="1">
    <citation type="submission" date="2021-04" db="EMBL/GenBank/DDBJ databases">
        <title>Complete genome sequence of Stygiolobus sp. KN-1.</title>
        <authorList>
            <person name="Nakamura K."/>
            <person name="Sakai H."/>
            <person name="Kurosawa N."/>
        </authorList>
    </citation>
    <scope>NUCLEOTIDE SEQUENCE [LARGE SCALE GENOMIC DNA]</scope>
    <source>
        <strain evidence="2 3">KN-1</strain>
    </source>
</reference>
<dbReference type="Pfam" id="PF00753">
    <property type="entry name" value="Lactamase_B"/>
    <property type="match status" value="1"/>
</dbReference>
<name>A0A8D5U797_9CREN</name>
<dbReference type="PANTHER" id="PTHR13754:SF13">
    <property type="entry name" value="METALLO-BETA-LACTAMASE SUPERFAMILY PROTEIN (AFU_ORTHOLOGUE AFUA_3G07630)"/>
    <property type="match status" value="1"/>
</dbReference>
<feature type="domain" description="Metallo-beta-lactamase" evidence="1">
    <location>
        <begin position="31"/>
        <end position="84"/>
    </location>
</feature>
<evidence type="ECO:0000259" key="1">
    <source>
        <dbReference type="Pfam" id="PF00753"/>
    </source>
</evidence>
<dbReference type="Proteomes" id="UP000825123">
    <property type="component" value="Chromosome"/>
</dbReference>
<keyword evidence="3" id="KW-1185">Reference proteome</keyword>
<evidence type="ECO:0000313" key="2">
    <source>
        <dbReference type="EMBL" id="BCU70104.1"/>
    </source>
</evidence>
<protein>
    <recommendedName>
        <fullName evidence="1">Metallo-beta-lactamase domain-containing protein</fullName>
    </recommendedName>
</protein>
<dbReference type="Gene3D" id="3.60.15.10">
    <property type="entry name" value="Ribonuclease Z/Hydroxyacylglutathione hydrolase-like"/>
    <property type="match status" value="1"/>
</dbReference>
<dbReference type="SUPFAM" id="SSF56281">
    <property type="entry name" value="Metallo-hydrolase/oxidoreductase"/>
    <property type="match status" value="1"/>
</dbReference>
<evidence type="ECO:0000313" key="3">
    <source>
        <dbReference type="Proteomes" id="UP000825123"/>
    </source>
</evidence>
<sequence>MERVGKLKITVLSDNFTSTIVPPLIGEWGFSAFIQADDVGILYDVGNSGLPLVHNAPYLGIDLKRDVDYIVLSHGHSDHTGGVRERQVEGALKG</sequence>
<dbReference type="KEGG" id="csty:KN1_14010"/>
<dbReference type="InterPro" id="IPR036866">
    <property type="entry name" value="RibonucZ/Hydroxyglut_hydro"/>
</dbReference>
<dbReference type="PANTHER" id="PTHR13754">
    <property type="entry name" value="METALLO-BETA-LACTAMASE SUPERFAMILY PROTEIN"/>
    <property type="match status" value="1"/>
</dbReference>
<proteinExistence type="predicted"/>
<dbReference type="AlphaFoldDB" id="A0A8D5U797"/>
<dbReference type="EMBL" id="AP024597">
    <property type="protein sequence ID" value="BCU70104.1"/>
    <property type="molecule type" value="Genomic_DNA"/>
</dbReference>
<dbReference type="InterPro" id="IPR052926">
    <property type="entry name" value="Metallo-beta-lactamase_dom"/>
</dbReference>
<gene>
    <name evidence="2" type="ORF">KN1_14010</name>
</gene>
<organism evidence="2 3">
    <name type="scientific">Stygiolobus caldivivus</name>
    <dbReference type="NCBI Taxonomy" id="2824673"/>
    <lineage>
        <taxon>Archaea</taxon>
        <taxon>Thermoproteota</taxon>
        <taxon>Thermoprotei</taxon>
        <taxon>Sulfolobales</taxon>
        <taxon>Sulfolobaceae</taxon>
        <taxon>Stygiolobus</taxon>
    </lineage>
</organism>
<dbReference type="GO" id="GO:0016740">
    <property type="term" value="F:transferase activity"/>
    <property type="evidence" value="ECO:0007669"/>
    <property type="project" value="TreeGrafter"/>
</dbReference>
<dbReference type="InterPro" id="IPR001279">
    <property type="entry name" value="Metallo-B-lactamas"/>
</dbReference>